<evidence type="ECO:0000256" key="5">
    <source>
        <dbReference type="ARBA" id="ARBA00022618"/>
    </source>
</evidence>
<organism evidence="14 15">
    <name type="scientific">Todus mexicanus</name>
    <name type="common">Puerto Rican tody</name>
    <dbReference type="NCBI Taxonomy" id="135184"/>
    <lineage>
        <taxon>Eukaryota</taxon>
        <taxon>Metazoa</taxon>
        <taxon>Chordata</taxon>
        <taxon>Craniata</taxon>
        <taxon>Vertebrata</taxon>
        <taxon>Euteleostomi</taxon>
        <taxon>Archelosauria</taxon>
        <taxon>Archosauria</taxon>
        <taxon>Dinosauria</taxon>
        <taxon>Saurischia</taxon>
        <taxon>Theropoda</taxon>
        <taxon>Coelurosauria</taxon>
        <taxon>Aves</taxon>
        <taxon>Neognathae</taxon>
        <taxon>Neoaves</taxon>
        <taxon>Telluraves</taxon>
        <taxon>Coraciimorphae</taxon>
        <taxon>Coraciiformes</taxon>
        <taxon>Todidae</taxon>
        <taxon>Todus</taxon>
    </lineage>
</organism>
<evidence type="ECO:0000259" key="13">
    <source>
        <dbReference type="PROSITE" id="PS51793"/>
    </source>
</evidence>
<dbReference type="GO" id="GO:0046872">
    <property type="term" value="F:metal ion binding"/>
    <property type="evidence" value="ECO:0007669"/>
    <property type="project" value="UniProtKB-KW"/>
</dbReference>
<keyword evidence="10" id="KW-0131">Cell cycle</keyword>
<evidence type="ECO:0000256" key="9">
    <source>
        <dbReference type="ARBA" id="ARBA00023242"/>
    </source>
</evidence>
<feature type="non-terminal residue" evidence="14">
    <location>
        <position position="122"/>
    </location>
</feature>
<feature type="domain" description="Mis18" evidence="13">
    <location>
        <begin position="4"/>
        <end position="102"/>
    </location>
</feature>
<evidence type="ECO:0000256" key="6">
    <source>
        <dbReference type="ARBA" id="ARBA00022723"/>
    </source>
</evidence>
<keyword evidence="6" id="KW-0479">Metal-binding</keyword>
<dbReference type="GO" id="GO:0007059">
    <property type="term" value="P:chromosome segregation"/>
    <property type="evidence" value="ECO:0007669"/>
    <property type="project" value="TreeGrafter"/>
</dbReference>
<evidence type="ECO:0000256" key="3">
    <source>
        <dbReference type="ARBA" id="ARBA00004584"/>
    </source>
</evidence>
<proteinExistence type="inferred from homology"/>
<evidence type="ECO:0000313" key="15">
    <source>
        <dbReference type="Proteomes" id="UP000660247"/>
    </source>
</evidence>
<dbReference type="GO" id="GO:0051301">
    <property type="term" value="P:cell division"/>
    <property type="evidence" value="ECO:0007669"/>
    <property type="project" value="UniProtKB-KW"/>
</dbReference>
<name>A0A851D5S2_TODME</name>
<evidence type="ECO:0000256" key="10">
    <source>
        <dbReference type="ARBA" id="ARBA00023306"/>
    </source>
</evidence>
<dbReference type="GO" id="GO:0005634">
    <property type="term" value="C:nucleus"/>
    <property type="evidence" value="ECO:0007669"/>
    <property type="project" value="UniProtKB-SubCell"/>
</dbReference>
<evidence type="ECO:0000256" key="4">
    <source>
        <dbReference type="ARBA" id="ARBA00022454"/>
    </source>
</evidence>
<dbReference type="PROSITE" id="PS51793">
    <property type="entry name" value="MIS18"/>
    <property type="match status" value="1"/>
</dbReference>
<dbReference type="PANTHER" id="PTHR16431:SF3">
    <property type="entry name" value="PROTEIN MIS18-BETA"/>
    <property type="match status" value="1"/>
</dbReference>
<keyword evidence="9" id="KW-0539">Nucleus</keyword>
<dbReference type="GO" id="GO:0034080">
    <property type="term" value="P:CENP-A containing chromatin assembly"/>
    <property type="evidence" value="ECO:0007669"/>
    <property type="project" value="TreeGrafter"/>
</dbReference>
<evidence type="ECO:0000256" key="2">
    <source>
        <dbReference type="ARBA" id="ARBA00004123"/>
    </source>
</evidence>
<dbReference type="PANTHER" id="PTHR16431">
    <property type="entry name" value="NEUROGENIC PROTEIN MASTERMIND"/>
    <property type="match status" value="1"/>
</dbReference>
<dbReference type="InterPro" id="IPR004910">
    <property type="entry name" value="Yippee/Mis18/Cereblon"/>
</dbReference>
<protein>
    <recommendedName>
        <fullName evidence="12">Protein yippee-like</fullName>
    </recommendedName>
</protein>
<dbReference type="GO" id="GO:0000775">
    <property type="term" value="C:chromosome, centromeric region"/>
    <property type="evidence" value="ECO:0007669"/>
    <property type="project" value="UniProtKB-SubCell"/>
</dbReference>
<gene>
    <name evidence="14" type="primary">Oip5</name>
    <name evidence="14" type="ORF">TODMEX_R02328</name>
</gene>
<accession>A0A851D5S2</accession>
<sequence>PEPCALFQCHGCYAVLGDSLELCAQEPRLGVLVCYKVTNDVVCQDLLVCALEGALQGCSYYALSCRSCDLVVGFVLYSAPKRLACLRGLFCFVKDKIRCYVLKKQRIIEASEVDFPAVTIKE</sequence>
<evidence type="ECO:0000256" key="8">
    <source>
        <dbReference type="ARBA" id="ARBA00022833"/>
    </source>
</evidence>
<keyword evidence="7" id="KW-0498">Mitosis</keyword>
<dbReference type="EMBL" id="WEIS01022996">
    <property type="protein sequence ID" value="NWI64060.1"/>
    <property type="molecule type" value="Genomic_DNA"/>
</dbReference>
<evidence type="ECO:0000256" key="7">
    <source>
        <dbReference type="ARBA" id="ARBA00022776"/>
    </source>
</evidence>
<dbReference type="AlphaFoldDB" id="A0A851D5S2"/>
<evidence type="ECO:0000256" key="12">
    <source>
        <dbReference type="RuleBase" id="RU110713"/>
    </source>
</evidence>
<reference evidence="14" key="1">
    <citation type="submission" date="2019-10" db="EMBL/GenBank/DDBJ databases">
        <title>Bird 10,000 Genomes (B10K) Project - Family phase.</title>
        <authorList>
            <person name="Zhang G."/>
        </authorList>
    </citation>
    <scope>NUCLEOTIDE SEQUENCE</scope>
    <source>
        <strain evidence="14">B10K-DU-002-69</strain>
        <tissue evidence="14">Muscle</tissue>
    </source>
</reference>
<comment type="function">
    <text evidence="1">Required for recruitment of CENPA to centromeres and normal chromosome segregation during mitosis.</text>
</comment>
<feature type="non-terminal residue" evidence="14">
    <location>
        <position position="1"/>
    </location>
</feature>
<evidence type="ECO:0000313" key="14">
    <source>
        <dbReference type="EMBL" id="NWI64060.1"/>
    </source>
</evidence>
<evidence type="ECO:0000256" key="1">
    <source>
        <dbReference type="ARBA" id="ARBA00003694"/>
    </source>
</evidence>
<dbReference type="GO" id="GO:0000785">
    <property type="term" value="C:chromatin"/>
    <property type="evidence" value="ECO:0007669"/>
    <property type="project" value="TreeGrafter"/>
</dbReference>
<keyword evidence="4" id="KW-0158">Chromosome</keyword>
<keyword evidence="15" id="KW-1185">Reference proteome</keyword>
<dbReference type="OrthoDB" id="9926299at2759"/>
<dbReference type="Pfam" id="PF03226">
    <property type="entry name" value="Yippee-Mis18"/>
    <property type="match status" value="1"/>
</dbReference>
<keyword evidence="11" id="KW-0137">Centromere</keyword>
<comment type="subcellular location">
    <subcellularLocation>
        <location evidence="3">Chromosome</location>
        <location evidence="3">Centromere</location>
    </subcellularLocation>
    <subcellularLocation>
        <location evidence="2">Nucleus</location>
    </subcellularLocation>
</comment>
<comment type="similarity">
    <text evidence="12">Belongs to the yippee family.</text>
</comment>
<evidence type="ECO:0000256" key="11">
    <source>
        <dbReference type="ARBA" id="ARBA00023328"/>
    </source>
</evidence>
<comment type="caution">
    <text evidence="14">The sequence shown here is derived from an EMBL/GenBank/DDBJ whole genome shotgun (WGS) entry which is preliminary data.</text>
</comment>
<dbReference type="InterPro" id="IPR034752">
    <property type="entry name" value="Mis18"/>
</dbReference>
<keyword evidence="8" id="KW-0862">Zinc</keyword>
<keyword evidence="5" id="KW-0132">Cell division</keyword>
<dbReference type="Proteomes" id="UP000660247">
    <property type="component" value="Unassembled WGS sequence"/>
</dbReference>